<evidence type="ECO:0000313" key="2">
    <source>
        <dbReference type="Proteomes" id="UP000265515"/>
    </source>
</evidence>
<name>A0A388JW83_CHABU</name>
<dbReference type="Proteomes" id="UP000265515">
    <property type="component" value="Unassembled WGS sequence"/>
</dbReference>
<protein>
    <recommendedName>
        <fullName evidence="3">Retrotransposon gag domain-containing protein</fullName>
    </recommendedName>
</protein>
<proteinExistence type="predicted"/>
<dbReference type="EMBL" id="BFEA01000025">
    <property type="protein sequence ID" value="GBG62028.1"/>
    <property type="molecule type" value="Genomic_DNA"/>
</dbReference>
<evidence type="ECO:0000313" key="1">
    <source>
        <dbReference type="EMBL" id="GBG62028.1"/>
    </source>
</evidence>
<evidence type="ECO:0008006" key="3">
    <source>
        <dbReference type="Google" id="ProtNLM"/>
    </source>
</evidence>
<organism evidence="1 2">
    <name type="scientific">Chara braunii</name>
    <name type="common">Braun's stonewort</name>
    <dbReference type="NCBI Taxonomy" id="69332"/>
    <lineage>
        <taxon>Eukaryota</taxon>
        <taxon>Viridiplantae</taxon>
        <taxon>Streptophyta</taxon>
        <taxon>Charophyceae</taxon>
        <taxon>Charales</taxon>
        <taxon>Characeae</taxon>
        <taxon>Chara</taxon>
    </lineage>
</organism>
<keyword evidence="2" id="KW-1185">Reference proteome</keyword>
<reference evidence="1 2" key="1">
    <citation type="journal article" date="2018" name="Cell">
        <title>The Chara Genome: Secondary Complexity and Implications for Plant Terrestrialization.</title>
        <authorList>
            <person name="Nishiyama T."/>
            <person name="Sakayama H."/>
            <person name="Vries J.D."/>
            <person name="Buschmann H."/>
            <person name="Saint-Marcoux D."/>
            <person name="Ullrich K.K."/>
            <person name="Haas F.B."/>
            <person name="Vanderstraeten L."/>
            <person name="Becker D."/>
            <person name="Lang D."/>
            <person name="Vosolsobe S."/>
            <person name="Rombauts S."/>
            <person name="Wilhelmsson P.K.I."/>
            <person name="Janitza P."/>
            <person name="Kern R."/>
            <person name="Heyl A."/>
            <person name="Rumpler F."/>
            <person name="Villalobos L.I.A.C."/>
            <person name="Clay J.M."/>
            <person name="Skokan R."/>
            <person name="Toyoda A."/>
            <person name="Suzuki Y."/>
            <person name="Kagoshima H."/>
            <person name="Schijlen E."/>
            <person name="Tajeshwar N."/>
            <person name="Catarino B."/>
            <person name="Hetherington A.J."/>
            <person name="Saltykova A."/>
            <person name="Bonnot C."/>
            <person name="Breuninger H."/>
            <person name="Symeonidi A."/>
            <person name="Radhakrishnan G.V."/>
            <person name="Van Nieuwerburgh F."/>
            <person name="Deforce D."/>
            <person name="Chang C."/>
            <person name="Karol K.G."/>
            <person name="Hedrich R."/>
            <person name="Ulvskov P."/>
            <person name="Glockner G."/>
            <person name="Delwiche C.F."/>
            <person name="Petrasek J."/>
            <person name="Van de Peer Y."/>
            <person name="Friml J."/>
            <person name="Beilby M."/>
            <person name="Dolan L."/>
            <person name="Kohara Y."/>
            <person name="Sugano S."/>
            <person name="Fujiyama A."/>
            <person name="Delaux P.-M."/>
            <person name="Quint M."/>
            <person name="TheiBen G."/>
            <person name="Hagemann M."/>
            <person name="Harholt J."/>
            <person name="Dunand C."/>
            <person name="Zachgo S."/>
            <person name="Langdale J."/>
            <person name="Maumus F."/>
            <person name="Straeten D.V.D."/>
            <person name="Gould S.B."/>
            <person name="Rensing S.A."/>
        </authorList>
    </citation>
    <scope>NUCLEOTIDE SEQUENCE [LARGE SCALE GENOMIC DNA]</scope>
    <source>
        <strain evidence="1 2">S276</strain>
    </source>
</reference>
<accession>A0A388JW83</accession>
<comment type="caution">
    <text evidence="1">The sequence shown here is derived from an EMBL/GenBank/DDBJ whole genome shotgun (WGS) entry which is preliminary data.</text>
</comment>
<dbReference type="AlphaFoldDB" id="A0A388JW83"/>
<gene>
    <name evidence="1" type="ORF">CBR_g28504</name>
</gene>
<sequence>MWNNTILQVHLLAERQLKQKQQQDTAALTAAICVAATQQQHQHQHQLLNSTLTRVNNIEAQASAAPGCMTDTAKQLGERIDHVVNVIGELGDFTNPATISSMVAAKTDITKLQSRPDTATKAYKIPRFNIGKFDDYNKTDALTWWQGFLTEASCHSVPSEDMMKALYLQLTGGAQAWMNHTAANLKCTIAQLHTHIPWKQFEQMWSTRFMARNVVKATMNGVYSSSQGNMPTRDWTIKWQKIVTTPGFNLSFPNQRSEFFS</sequence>
<dbReference type="Gramene" id="GBG62028">
    <property type="protein sequence ID" value="GBG62028"/>
    <property type="gene ID" value="CBR_g28504"/>
</dbReference>